<dbReference type="EMBL" id="CAQI01000059">
    <property type="protein sequence ID" value="CCQ48245.1"/>
    <property type="molecule type" value="Genomic_DNA"/>
</dbReference>
<comment type="caution">
    <text evidence="4">The sequence shown here is derived from an EMBL/GenBank/DDBJ whole genome shotgun (WGS) entry which is preliminary data.</text>
</comment>
<keyword evidence="5" id="KW-1185">Reference proteome</keyword>
<dbReference type="OrthoDB" id="9792858at2"/>
<evidence type="ECO:0000256" key="1">
    <source>
        <dbReference type="ARBA" id="ARBA00008898"/>
    </source>
</evidence>
<dbReference type="PANTHER" id="PTHR30466:SF11">
    <property type="entry name" value="FLAVIN-DEPENDENT MONOOXYGENASE, REDUCTASE SUBUNIT HSAB"/>
    <property type="match status" value="1"/>
</dbReference>
<keyword evidence="2 4" id="KW-0560">Oxidoreductase</keyword>
<dbReference type="RefSeq" id="WP_050057055.1">
    <property type="nucleotide sequence ID" value="NZ_CAQI01000059.1"/>
</dbReference>
<feature type="domain" description="Flavin reductase like" evidence="3">
    <location>
        <begin position="16"/>
        <end position="159"/>
    </location>
</feature>
<dbReference type="SMART" id="SM00903">
    <property type="entry name" value="Flavin_Reduct"/>
    <property type="match status" value="1"/>
</dbReference>
<organism evidence="4 5">
    <name type="scientific">Pseudarthrobacter siccitolerans</name>
    <dbReference type="NCBI Taxonomy" id="861266"/>
    <lineage>
        <taxon>Bacteria</taxon>
        <taxon>Bacillati</taxon>
        <taxon>Actinomycetota</taxon>
        <taxon>Actinomycetes</taxon>
        <taxon>Micrococcales</taxon>
        <taxon>Micrococcaceae</taxon>
        <taxon>Pseudarthrobacter</taxon>
    </lineage>
</organism>
<sequence>MKEHFDLTPQRLRHVLGHFVSGLTVITAATDNGPAGFTCQSFSSLSLDPALVTFSPARSSSTWPQLRNAGRFTVNILPAEHQHLAAQFARSGTDKFAGVDYSTSPLGNPVLDQALAWVDCELHKEYDGGDHTIVVGSVRALGAREGAEPLLFFKGNYFEGVESRANRLEKVA</sequence>
<dbReference type="GO" id="GO:0010181">
    <property type="term" value="F:FMN binding"/>
    <property type="evidence" value="ECO:0007669"/>
    <property type="project" value="InterPro"/>
</dbReference>
<name>A0A024H7U5_9MICC</name>
<dbReference type="SUPFAM" id="SSF50475">
    <property type="entry name" value="FMN-binding split barrel"/>
    <property type="match status" value="1"/>
</dbReference>
<proteinExistence type="inferred from homology"/>
<dbReference type="Pfam" id="PF01613">
    <property type="entry name" value="Flavin_Reduct"/>
    <property type="match status" value="1"/>
</dbReference>
<dbReference type="InterPro" id="IPR012349">
    <property type="entry name" value="Split_barrel_FMN-bd"/>
</dbReference>
<evidence type="ECO:0000313" key="4">
    <source>
        <dbReference type="EMBL" id="CCQ48245.1"/>
    </source>
</evidence>
<dbReference type="AlphaFoldDB" id="A0A024H7U5"/>
<protein>
    <submittedName>
        <fullName evidence="4">Flavin reductase like domain protein</fullName>
        <ecNumber evidence="4">1.5.1.-</ecNumber>
    </submittedName>
</protein>
<comment type="similarity">
    <text evidence="1">Belongs to the non-flavoprotein flavin reductase family.</text>
</comment>
<dbReference type="Gene3D" id="2.30.110.10">
    <property type="entry name" value="Electron Transport, Fmn-binding Protein, Chain A"/>
    <property type="match status" value="1"/>
</dbReference>
<dbReference type="Proteomes" id="UP000035722">
    <property type="component" value="Unassembled WGS sequence"/>
</dbReference>
<accession>A0A024H7U5</accession>
<dbReference type="EC" id="1.5.1.-" evidence="4"/>
<evidence type="ECO:0000256" key="2">
    <source>
        <dbReference type="ARBA" id="ARBA00023002"/>
    </source>
</evidence>
<dbReference type="GO" id="GO:0042602">
    <property type="term" value="F:riboflavin reductase (NADPH) activity"/>
    <property type="evidence" value="ECO:0007669"/>
    <property type="project" value="TreeGrafter"/>
</dbReference>
<evidence type="ECO:0000259" key="3">
    <source>
        <dbReference type="SMART" id="SM00903"/>
    </source>
</evidence>
<evidence type="ECO:0000313" key="5">
    <source>
        <dbReference type="Proteomes" id="UP000035722"/>
    </source>
</evidence>
<dbReference type="InterPro" id="IPR050268">
    <property type="entry name" value="NADH-dep_flavin_reductase"/>
</dbReference>
<dbReference type="PANTHER" id="PTHR30466">
    <property type="entry name" value="FLAVIN REDUCTASE"/>
    <property type="match status" value="1"/>
</dbReference>
<gene>
    <name evidence="4" type="primary">hsaB</name>
    <name evidence="4" type="ORF">ARTSIC4J27_4247</name>
</gene>
<reference evidence="5" key="1">
    <citation type="journal article" date="2014" name="Genome Announc.">
        <title>Genome Sequence of Arthrobacter siccitolerans 4J27, a Xeroprotectant-Producing Desiccation-Tolerant Microorganism.</title>
        <authorList>
            <person name="Manzanera M."/>
            <person name="Santa-Cruz-Calvo L."/>
            <person name="Vilchez J.I."/>
            <person name="Garcia-Fontana C."/>
            <person name="Silva-Castro G.A."/>
            <person name="Calvo C."/>
            <person name="Gonzalez-Lopez J."/>
        </authorList>
    </citation>
    <scope>NUCLEOTIDE SEQUENCE [LARGE SCALE GENOMIC DNA]</scope>
    <source>
        <strain evidence="5">4J27</strain>
    </source>
</reference>
<dbReference type="InterPro" id="IPR002563">
    <property type="entry name" value="Flavin_Rdtase-like_dom"/>
</dbReference>
<dbReference type="STRING" id="861266.ARTSIC4J27_4247"/>